<organism evidence="2 3">
    <name type="scientific">Plasmodium malariae</name>
    <dbReference type="NCBI Taxonomy" id="5858"/>
    <lineage>
        <taxon>Eukaryota</taxon>
        <taxon>Sar</taxon>
        <taxon>Alveolata</taxon>
        <taxon>Apicomplexa</taxon>
        <taxon>Aconoidasida</taxon>
        <taxon>Haemosporida</taxon>
        <taxon>Plasmodiidae</taxon>
        <taxon>Plasmodium</taxon>
        <taxon>Plasmodium (Plasmodium)</taxon>
    </lineage>
</organism>
<dbReference type="Proteomes" id="UP000078597">
    <property type="component" value="Unassembled WGS sequence"/>
</dbReference>
<dbReference type="AlphaFoldDB" id="A0A1A8WY62"/>
<evidence type="ECO:0000313" key="2">
    <source>
        <dbReference type="EMBL" id="SBS96820.1"/>
    </source>
</evidence>
<gene>
    <name evidence="2" type="ORF">PMALA_057130</name>
</gene>
<accession>A0A1A8WY62</accession>
<dbReference type="PROSITE" id="PS51257">
    <property type="entry name" value="PROKAR_LIPOPROTEIN"/>
    <property type="match status" value="1"/>
</dbReference>
<reference evidence="3" key="1">
    <citation type="submission" date="2016-05" db="EMBL/GenBank/DDBJ databases">
        <authorList>
            <person name="Naeem Raeece"/>
        </authorList>
    </citation>
    <scope>NUCLEOTIDE SEQUENCE [LARGE SCALE GENOMIC DNA]</scope>
</reference>
<name>A0A1A8WY62_PLAMA</name>
<dbReference type="EMBL" id="FLQW01004371">
    <property type="protein sequence ID" value="SBS96820.1"/>
    <property type="molecule type" value="Genomic_DNA"/>
</dbReference>
<feature type="chain" id="PRO_5008381169" description="Lipoprotein" evidence="1">
    <location>
        <begin position="29"/>
        <end position="271"/>
    </location>
</feature>
<proteinExistence type="predicted"/>
<keyword evidence="1" id="KW-0732">Signal</keyword>
<evidence type="ECO:0008006" key="4">
    <source>
        <dbReference type="Google" id="ProtNLM"/>
    </source>
</evidence>
<dbReference type="VEuPathDB" id="PlasmoDB:PmUG01_11043400"/>
<evidence type="ECO:0000313" key="3">
    <source>
        <dbReference type="Proteomes" id="UP000078597"/>
    </source>
</evidence>
<sequence length="271" mass="33112">MCLKKNKMKLKLCILFHTLYLFLFSCTCNENFIYEKIKRTVNEADECSLDDVHFMDSYSEKLYWMWTSNFFRYIGIKTYIYENDTIYEKIKKGNNNLYNILKDDEFFHYNNRDEFISNALIILSNEKTLKKNIDLHISRKKVKFFQELTQEQLMNIFINEKNNLINSFKKLKMFEQFRDVANSKYYYHKKLIENKQESKIDDAILPDIKDKHNNNNNEKKEENANIKRIKNVITFNLDDIPQIKEVYFDYYDRNKWNKYFYFDTNGLEADM</sequence>
<protein>
    <recommendedName>
        <fullName evidence="4">Lipoprotein</fullName>
    </recommendedName>
</protein>
<feature type="signal peptide" evidence="1">
    <location>
        <begin position="1"/>
        <end position="28"/>
    </location>
</feature>
<evidence type="ECO:0000256" key="1">
    <source>
        <dbReference type="SAM" id="SignalP"/>
    </source>
</evidence>